<dbReference type="EMBL" id="VWRR01000001">
    <property type="protein sequence ID" value="KAF6005265.1"/>
    <property type="molecule type" value="Genomic_DNA"/>
</dbReference>
<name>A0A7J7IQ69_9RHOD</name>
<dbReference type="AlphaFoldDB" id="A0A7J7IQ69"/>
<reference evidence="1 2" key="1">
    <citation type="journal article" date="2020" name="J. Phycol.">
        <title>Comparative genome analysis reveals Cyanidiococcus gen. nov., a new extremophilic red algal genus sister to Cyanidioschyzon (Cyanidioschyzonaceae, Rhodophyta).</title>
        <authorList>
            <person name="Liu S.-L."/>
            <person name="Chiang Y.-R."/>
            <person name="Yoon H.S."/>
            <person name="Fu H.-Y."/>
        </authorList>
    </citation>
    <scope>NUCLEOTIDE SEQUENCE [LARGE SCALE GENOMIC DNA]</scope>
    <source>
        <strain evidence="1 2">THAL066</strain>
    </source>
</reference>
<evidence type="ECO:0000313" key="1">
    <source>
        <dbReference type="EMBL" id="KAF6005265.1"/>
    </source>
</evidence>
<accession>A0A7J7IQ69</accession>
<comment type="caution">
    <text evidence="1">The sequence shown here is derived from an EMBL/GenBank/DDBJ whole genome shotgun (WGS) entry which is preliminary data.</text>
</comment>
<protein>
    <submittedName>
        <fullName evidence="1">Uncharacterized protein</fullName>
    </submittedName>
</protein>
<organism evidence="1 2">
    <name type="scientific">Cyanidiococcus yangmingshanensis</name>
    <dbReference type="NCBI Taxonomy" id="2690220"/>
    <lineage>
        <taxon>Eukaryota</taxon>
        <taxon>Rhodophyta</taxon>
        <taxon>Bangiophyceae</taxon>
        <taxon>Cyanidiales</taxon>
        <taxon>Cyanidiaceae</taxon>
        <taxon>Cyanidiococcus</taxon>
    </lineage>
</organism>
<sequence length="404" mass="44875">MWMQRGRPDLAIRLLVPYCRCFFSLRDGITLTGSGASDISIDGEREIFDKVYPAPLGFSENYPASNKVDGAMQADHRNRHSTERLTKLKRAKGFAAHATGNLVLTLADKGAIYQWKALPAKIRCVLLGSALASALAFAQNWDECLSTCHQLQRTIGANFSVETDVGACSDSADKLRRAYRASYVQLLLVYAEALLNLGFRKQSMKVLQRLWTQSAAVDSWPSYGMLMSTRCASLFAESLLDAEGPMRGIISCIQETRMRLRLFSAELPKSASAVYEYCSGMLLNAEALAALANGSASNENILGLLETAVRRSRYHSAVVYNLSLFLWARMGQVSRALRLWLRHQGIEPDDNGAEWDEILQSTSTAKISRDPFAAMTRACILLRRQQIADEQALQDLDFLKQIVA</sequence>
<proteinExistence type="predicted"/>
<gene>
    <name evidence="1" type="ORF">F1559_003688</name>
</gene>
<evidence type="ECO:0000313" key="2">
    <source>
        <dbReference type="Proteomes" id="UP000530660"/>
    </source>
</evidence>
<keyword evidence="2" id="KW-1185">Reference proteome</keyword>
<dbReference type="Proteomes" id="UP000530660">
    <property type="component" value="Unassembled WGS sequence"/>
</dbReference>
<dbReference type="OrthoDB" id="10608871at2759"/>